<dbReference type="InterPro" id="IPR020846">
    <property type="entry name" value="MFS_dom"/>
</dbReference>
<keyword evidence="2" id="KW-0813">Transport</keyword>
<dbReference type="Proteomes" id="UP000242875">
    <property type="component" value="Unassembled WGS sequence"/>
</dbReference>
<feature type="transmembrane region" description="Helical" evidence="6">
    <location>
        <begin position="119"/>
        <end position="152"/>
    </location>
</feature>
<dbReference type="PANTHER" id="PTHR43791:SF36">
    <property type="entry name" value="TRANSPORTER, PUTATIVE (AFU_ORTHOLOGUE AFUA_6G08340)-RELATED"/>
    <property type="match status" value="1"/>
</dbReference>
<organism evidence="8 9">
    <name type="scientific">Bifiguratus adelaidae</name>
    <dbReference type="NCBI Taxonomy" id="1938954"/>
    <lineage>
        <taxon>Eukaryota</taxon>
        <taxon>Fungi</taxon>
        <taxon>Fungi incertae sedis</taxon>
        <taxon>Mucoromycota</taxon>
        <taxon>Mucoromycotina</taxon>
        <taxon>Endogonomycetes</taxon>
        <taxon>Endogonales</taxon>
        <taxon>Endogonales incertae sedis</taxon>
        <taxon>Bifiguratus</taxon>
    </lineage>
</organism>
<evidence type="ECO:0000259" key="7">
    <source>
        <dbReference type="PROSITE" id="PS50850"/>
    </source>
</evidence>
<dbReference type="Gene3D" id="1.20.1250.20">
    <property type="entry name" value="MFS general substrate transporter like domains"/>
    <property type="match status" value="2"/>
</dbReference>
<dbReference type="GO" id="GO:0016020">
    <property type="term" value="C:membrane"/>
    <property type="evidence" value="ECO:0007669"/>
    <property type="project" value="UniProtKB-SubCell"/>
</dbReference>
<feature type="transmembrane region" description="Helical" evidence="6">
    <location>
        <begin position="330"/>
        <end position="349"/>
    </location>
</feature>
<dbReference type="InterPro" id="IPR036259">
    <property type="entry name" value="MFS_trans_sf"/>
</dbReference>
<gene>
    <name evidence="8" type="ORF">BZG36_03067</name>
</gene>
<keyword evidence="4 6" id="KW-1133">Transmembrane helix</keyword>
<dbReference type="SUPFAM" id="SSF103473">
    <property type="entry name" value="MFS general substrate transporter"/>
    <property type="match status" value="1"/>
</dbReference>
<keyword evidence="9" id="KW-1185">Reference proteome</keyword>
<feature type="transmembrane region" description="Helical" evidence="6">
    <location>
        <begin position="164"/>
        <end position="183"/>
    </location>
</feature>
<dbReference type="InterPro" id="IPR011701">
    <property type="entry name" value="MFS"/>
</dbReference>
<sequence length="491" mass="55227">MDTKALQIEDTLARTDLEDRDSSVNSHYEANEHVLASDLHINEKKLMRKIDWRVLPILCGFYLLQAIDKGNIGLAKLGGIQQATHTQGSLFNWAVAIFYLGYVLAELPCNLILQRVNPRYWLAFATLAVCRFFLGVFEAGILPASVLITALWYKRSEHATKTGIWFSFSSLGSAVGGIMSYGIQGNLANAGGREGWQWLMIIEGAATIAWAIFAFLVYPNVPEKARFLNEDERTFVLNRQRLDHTQNTLKFDMAQFWEAVKDYKTWVLFCIYFIWQAVNIAFSTFSPSIIVGLGFSNLNAQLLSAPFNLFNLFLQIVLSVISDRLKDRSALLITCGLLSTVGYISIVAIHNNNHLLYGLLFFTSFNSGSLTLILGWMTNIIIGNTKRTVSSSIIIIGSSLGAFAGSQVYQDSDAPRYIRGHTTNLCLMAIGIILVLILRLLLMKENRRRDKIAREQVEAGLTKEVEVIKDVTTLVNQNFTDKSDMRVRYYL</sequence>
<feature type="transmembrane region" description="Helical" evidence="6">
    <location>
        <begin position="195"/>
        <end position="218"/>
    </location>
</feature>
<dbReference type="OrthoDB" id="2985014at2759"/>
<evidence type="ECO:0000256" key="4">
    <source>
        <dbReference type="ARBA" id="ARBA00022989"/>
    </source>
</evidence>
<reference evidence="8 9" key="1">
    <citation type="journal article" date="2017" name="Mycologia">
        <title>Bifiguratus adelaidae, gen. et sp. nov., a new member of Mucoromycotina in endophytic and soil-dwelling habitats.</title>
        <authorList>
            <person name="Torres-Cruz T.J."/>
            <person name="Billingsley Tobias T.L."/>
            <person name="Almatruk M."/>
            <person name="Hesse C."/>
            <person name="Kuske C.R."/>
            <person name="Desiro A."/>
            <person name="Benucci G.M."/>
            <person name="Bonito G."/>
            <person name="Stajich J.E."/>
            <person name="Dunlap C."/>
            <person name="Arnold A.E."/>
            <person name="Porras-Alfaro A."/>
        </authorList>
    </citation>
    <scope>NUCLEOTIDE SEQUENCE [LARGE SCALE GENOMIC DNA]</scope>
    <source>
        <strain evidence="8 9">AZ0501</strain>
    </source>
</reference>
<dbReference type="Pfam" id="PF07690">
    <property type="entry name" value="MFS_1"/>
    <property type="match status" value="1"/>
</dbReference>
<feature type="transmembrane region" description="Helical" evidence="6">
    <location>
        <begin position="302"/>
        <end position="321"/>
    </location>
</feature>
<feature type="transmembrane region" description="Helical" evidence="6">
    <location>
        <begin position="266"/>
        <end position="290"/>
    </location>
</feature>
<comment type="subcellular location">
    <subcellularLocation>
        <location evidence="1">Membrane</location>
        <topology evidence="1">Multi-pass membrane protein</topology>
    </subcellularLocation>
</comment>
<evidence type="ECO:0000256" key="1">
    <source>
        <dbReference type="ARBA" id="ARBA00004141"/>
    </source>
</evidence>
<protein>
    <recommendedName>
        <fullName evidence="7">Major facilitator superfamily (MFS) profile domain-containing protein</fullName>
    </recommendedName>
</protein>
<keyword evidence="3 6" id="KW-0812">Transmembrane</keyword>
<dbReference type="PROSITE" id="PS50850">
    <property type="entry name" value="MFS"/>
    <property type="match status" value="1"/>
</dbReference>
<feature type="transmembrane region" description="Helical" evidence="6">
    <location>
        <begin position="389"/>
        <end position="409"/>
    </location>
</feature>
<dbReference type="GO" id="GO:0022857">
    <property type="term" value="F:transmembrane transporter activity"/>
    <property type="evidence" value="ECO:0007669"/>
    <property type="project" value="InterPro"/>
</dbReference>
<evidence type="ECO:0000256" key="2">
    <source>
        <dbReference type="ARBA" id="ARBA00022448"/>
    </source>
</evidence>
<feature type="transmembrane region" description="Helical" evidence="6">
    <location>
        <begin position="421"/>
        <end position="442"/>
    </location>
</feature>
<evidence type="ECO:0000256" key="3">
    <source>
        <dbReference type="ARBA" id="ARBA00022692"/>
    </source>
</evidence>
<keyword evidence="5 6" id="KW-0472">Membrane</keyword>
<feature type="transmembrane region" description="Helical" evidence="6">
    <location>
        <begin position="90"/>
        <end position="113"/>
    </location>
</feature>
<dbReference type="PANTHER" id="PTHR43791">
    <property type="entry name" value="PERMEASE-RELATED"/>
    <property type="match status" value="1"/>
</dbReference>
<evidence type="ECO:0000256" key="6">
    <source>
        <dbReference type="SAM" id="Phobius"/>
    </source>
</evidence>
<evidence type="ECO:0000313" key="8">
    <source>
        <dbReference type="EMBL" id="OZJ03745.1"/>
    </source>
</evidence>
<proteinExistence type="predicted"/>
<evidence type="ECO:0000313" key="9">
    <source>
        <dbReference type="Proteomes" id="UP000242875"/>
    </source>
</evidence>
<feature type="transmembrane region" description="Helical" evidence="6">
    <location>
        <begin position="355"/>
        <end position="377"/>
    </location>
</feature>
<dbReference type="EMBL" id="MVBO01000070">
    <property type="protein sequence ID" value="OZJ03745.1"/>
    <property type="molecule type" value="Genomic_DNA"/>
</dbReference>
<comment type="caution">
    <text evidence="8">The sequence shown here is derived from an EMBL/GenBank/DDBJ whole genome shotgun (WGS) entry which is preliminary data.</text>
</comment>
<dbReference type="AlphaFoldDB" id="A0A261XZF4"/>
<name>A0A261XZF4_9FUNG</name>
<accession>A0A261XZF4</accession>
<evidence type="ECO:0000256" key="5">
    <source>
        <dbReference type="ARBA" id="ARBA00023136"/>
    </source>
</evidence>
<feature type="domain" description="Major facilitator superfamily (MFS) profile" evidence="7">
    <location>
        <begin position="1"/>
        <end position="447"/>
    </location>
</feature>